<evidence type="ECO:0000313" key="2">
    <source>
        <dbReference type="EMBL" id="MRH43479.1"/>
    </source>
</evidence>
<sequence length="74" mass="8230">MAVAQLINSNLQLAFEVDVDALTGRPILKNKSFNNIKTTVTPDQLLAITNALVPLQQYPLYTIKRSDTELVTED</sequence>
<organism evidence="2 3">
    <name type="scientific">Aquibacillus halophilus</name>
    <dbReference type="NCBI Taxonomy" id="930132"/>
    <lineage>
        <taxon>Bacteria</taxon>
        <taxon>Bacillati</taxon>
        <taxon>Bacillota</taxon>
        <taxon>Bacilli</taxon>
        <taxon>Bacillales</taxon>
        <taxon>Bacillaceae</taxon>
        <taxon>Aquibacillus</taxon>
    </lineage>
</organism>
<protein>
    <submittedName>
        <fullName evidence="2">DUF1659 domain-containing protein</fullName>
    </submittedName>
</protein>
<dbReference type="Pfam" id="PF07872">
    <property type="entry name" value="DUF1659"/>
    <property type="match status" value="1"/>
</dbReference>
<keyword evidence="3" id="KW-1185">Reference proteome</keyword>
<dbReference type="Proteomes" id="UP000799092">
    <property type="component" value="Unassembled WGS sequence"/>
</dbReference>
<reference evidence="2" key="1">
    <citation type="submission" date="2019-11" db="EMBL/GenBank/DDBJ databases">
        <authorList>
            <person name="Li J."/>
        </authorList>
    </citation>
    <scope>NUCLEOTIDE SEQUENCE</scope>
    <source>
        <strain evidence="2">B6B</strain>
    </source>
</reference>
<comment type="caution">
    <text evidence="2">The sequence shown here is derived from an EMBL/GenBank/DDBJ whole genome shotgun (WGS) entry which is preliminary data.</text>
</comment>
<evidence type="ECO:0000259" key="1">
    <source>
        <dbReference type="Pfam" id="PF07872"/>
    </source>
</evidence>
<proteinExistence type="predicted"/>
<gene>
    <name evidence="2" type="ORF">GH741_12400</name>
</gene>
<name>A0A6A8DI07_9BACI</name>
<dbReference type="InterPro" id="IPR012454">
    <property type="entry name" value="DUF1659"/>
</dbReference>
<dbReference type="OrthoDB" id="48766at2"/>
<accession>A0A6A8DI07</accession>
<evidence type="ECO:0000313" key="3">
    <source>
        <dbReference type="Proteomes" id="UP000799092"/>
    </source>
</evidence>
<dbReference type="AlphaFoldDB" id="A0A6A8DI07"/>
<dbReference type="EMBL" id="WJNG01000009">
    <property type="protein sequence ID" value="MRH43479.1"/>
    <property type="molecule type" value="Genomic_DNA"/>
</dbReference>
<feature type="domain" description="DUF1659" evidence="1">
    <location>
        <begin position="2"/>
        <end position="73"/>
    </location>
</feature>
<dbReference type="RefSeq" id="WP_153737103.1">
    <property type="nucleotide sequence ID" value="NZ_WJNG01000009.1"/>
</dbReference>